<evidence type="ECO:0000313" key="1">
    <source>
        <dbReference type="EMBL" id="CAG8843798.1"/>
    </source>
</evidence>
<organism evidence="1 2">
    <name type="scientific">Racocetra persica</name>
    <dbReference type="NCBI Taxonomy" id="160502"/>
    <lineage>
        <taxon>Eukaryota</taxon>
        <taxon>Fungi</taxon>
        <taxon>Fungi incertae sedis</taxon>
        <taxon>Mucoromycota</taxon>
        <taxon>Glomeromycotina</taxon>
        <taxon>Glomeromycetes</taxon>
        <taxon>Diversisporales</taxon>
        <taxon>Gigasporaceae</taxon>
        <taxon>Racocetra</taxon>
    </lineage>
</organism>
<name>A0ACA9SM62_9GLOM</name>
<comment type="caution">
    <text evidence="1">The sequence shown here is derived from an EMBL/GenBank/DDBJ whole genome shotgun (WGS) entry which is preliminary data.</text>
</comment>
<reference evidence="1" key="1">
    <citation type="submission" date="2021-06" db="EMBL/GenBank/DDBJ databases">
        <authorList>
            <person name="Kallberg Y."/>
            <person name="Tangrot J."/>
            <person name="Rosling A."/>
        </authorList>
    </citation>
    <scope>NUCLEOTIDE SEQUENCE</scope>
    <source>
        <strain evidence="1">MA461A</strain>
    </source>
</reference>
<dbReference type="Proteomes" id="UP000789920">
    <property type="component" value="Unassembled WGS sequence"/>
</dbReference>
<protein>
    <submittedName>
        <fullName evidence="1">9507_t:CDS:1</fullName>
    </submittedName>
</protein>
<sequence length="183" mass="20297">PLSKGKFITAALMQQMEKTFLAMNSNDESVEGNLNLLTLETQEESASTDTGFKNSLDRLTVDTLTVLCSAEGLSCSGSKKELVERFASRTSNKIKGKTSDLSDILHPNDVHDNQADERPKGESRKRGFGYSDQLDEVYYTGTNKVLQESLGNTLGGDMSDRRLSEERKYMLLEKSLEKSLQAT</sequence>
<feature type="non-terminal residue" evidence="1">
    <location>
        <position position="1"/>
    </location>
</feature>
<gene>
    <name evidence="1" type="ORF">RPERSI_LOCUS32933</name>
</gene>
<dbReference type="EMBL" id="CAJVQC010139833">
    <property type="protein sequence ID" value="CAG8843798.1"/>
    <property type="molecule type" value="Genomic_DNA"/>
</dbReference>
<evidence type="ECO:0000313" key="2">
    <source>
        <dbReference type="Proteomes" id="UP000789920"/>
    </source>
</evidence>
<feature type="non-terminal residue" evidence="1">
    <location>
        <position position="183"/>
    </location>
</feature>
<proteinExistence type="predicted"/>
<keyword evidence="2" id="KW-1185">Reference proteome</keyword>
<accession>A0ACA9SM62</accession>